<dbReference type="OrthoDB" id="9789406at2"/>
<keyword evidence="8" id="KW-1185">Reference proteome</keyword>
<dbReference type="PROSITE" id="PS51352">
    <property type="entry name" value="THIOREDOXIN_2"/>
    <property type="match status" value="1"/>
</dbReference>
<dbReference type="AlphaFoldDB" id="A0A1M5AAG6"/>
<dbReference type="Pfam" id="PF00255">
    <property type="entry name" value="GSHPx"/>
    <property type="match status" value="1"/>
</dbReference>
<dbReference type="SUPFAM" id="SSF52833">
    <property type="entry name" value="Thioredoxin-like"/>
    <property type="match status" value="1"/>
</dbReference>
<dbReference type="PIRSF" id="PIRSF000303">
    <property type="entry name" value="Glutathion_perox"/>
    <property type="match status" value="1"/>
</dbReference>
<dbReference type="InterPro" id="IPR000889">
    <property type="entry name" value="Glutathione_peroxidase"/>
</dbReference>
<dbReference type="FunFam" id="3.40.30.10:FF:000010">
    <property type="entry name" value="Glutathione peroxidase"/>
    <property type="match status" value="1"/>
</dbReference>
<dbReference type="PRINTS" id="PR01011">
    <property type="entry name" value="GLUTPROXDASE"/>
</dbReference>
<evidence type="ECO:0000256" key="1">
    <source>
        <dbReference type="ARBA" id="ARBA00006926"/>
    </source>
</evidence>
<accession>A0A1M5AAG6</accession>
<proteinExistence type="inferred from homology"/>
<evidence type="ECO:0000256" key="4">
    <source>
        <dbReference type="PIRSR" id="PIRSR000303-1"/>
    </source>
</evidence>
<dbReference type="PROSITE" id="PS00460">
    <property type="entry name" value="GLUTATHIONE_PEROXID_1"/>
    <property type="match status" value="1"/>
</dbReference>
<dbReference type="Proteomes" id="UP000184041">
    <property type="component" value="Unassembled WGS sequence"/>
</dbReference>
<dbReference type="InterPro" id="IPR013766">
    <property type="entry name" value="Thioredoxin_domain"/>
</dbReference>
<protein>
    <recommendedName>
        <fullName evidence="5">Glutathione peroxidase</fullName>
    </recommendedName>
</protein>
<dbReference type="STRING" id="1194090.SAMN05443144_1075"/>
<dbReference type="PANTHER" id="PTHR11592">
    <property type="entry name" value="GLUTATHIONE PEROXIDASE"/>
    <property type="match status" value="1"/>
</dbReference>
<dbReference type="GO" id="GO:0004601">
    <property type="term" value="F:peroxidase activity"/>
    <property type="evidence" value="ECO:0007669"/>
    <property type="project" value="UniProtKB-KW"/>
</dbReference>
<evidence type="ECO:0000256" key="3">
    <source>
        <dbReference type="ARBA" id="ARBA00023002"/>
    </source>
</evidence>
<evidence type="ECO:0000313" key="8">
    <source>
        <dbReference type="Proteomes" id="UP000184041"/>
    </source>
</evidence>
<evidence type="ECO:0000256" key="5">
    <source>
        <dbReference type="RuleBase" id="RU000499"/>
    </source>
</evidence>
<evidence type="ECO:0000256" key="2">
    <source>
        <dbReference type="ARBA" id="ARBA00022559"/>
    </source>
</evidence>
<keyword evidence="2 5" id="KW-0575">Peroxidase</keyword>
<dbReference type="PANTHER" id="PTHR11592:SF78">
    <property type="entry name" value="GLUTATHIONE PEROXIDASE"/>
    <property type="match status" value="1"/>
</dbReference>
<keyword evidence="3 5" id="KW-0560">Oxidoreductase</keyword>
<dbReference type="PROSITE" id="PS51355">
    <property type="entry name" value="GLUTATHIONE_PEROXID_3"/>
    <property type="match status" value="1"/>
</dbReference>
<dbReference type="EMBL" id="FQUS01000007">
    <property type="protein sequence ID" value="SHF27278.1"/>
    <property type="molecule type" value="Genomic_DNA"/>
</dbReference>
<reference evidence="7 8" key="1">
    <citation type="submission" date="2016-11" db="EMBL/GenBank/DDBJ databases">
        <authorList>
            <person name="Jaros S."/>
            <person name="Januszkiewicz K."/>
            <person name="Wedrychowicz H."/>
        </authorList>
    </citation>
    <scope>NUCLEOTIDE SEQUENCE [LARGE SCALE GENOMIC DNA]</scope>
    <source>
        <strain evidence="7 8">DSM 21986</strain>
    </source>
</reference>
<dbReference type="InterPro" id="IPR036249">
    <property type="entry name" value="Thioredoxin-like_sf"/>
</dbReference>
<dbReference type="InterPro" id="IPR029759">
    <property type="entry name" value="GPX_AS"/>
</dbReference>
<evidence type="ECO:0000259" key="6">
    <source>
        <dbReference type="PROSITE" id="PS51352"/>
    </source>
</evidence>
<dbReference type="CDD" id="cd00340">
    <property type="entry name" value="GSH_Peroxidase"/>
    <property type="match status" value="1"/>
</dbReference>
<name>A0A1M5AAG6_9BACT</name>
<comment type="similarity">
    <text evidence="1 5">Belongs to the glutathione peroxidase family.</text>
</comment>
<sequence>MKTLGLLIIFSLMSLTIAEKPVDSVHNFSLTTIDGKEASLDKYNGKVLLIVNTASECGFTPQYEGLQALYEKYKDEGLVVLGFPANNFGGQEPGTDEEIKQFCKVNYDVSFPMFSKISVKGEDQHPLFNYLTSASNPDFTGEIKWNFEKFLVDKEGTLVRRFRSDTTPKSNQILKAIETALES</sequence>
<gene>
    <name evidence="7" type="ORF">SAMN05443144_1075</name>
</gene>
<dbReference type="Gene3D" id="3.40.30.10">
    <property type="entry name" value="Glutaredoxin"/>
    <property type="match status" value="1"/>
</dbReference>
<feature type="active site" evidence="4">
    <location>
        <position position="57"/>
    </location>
</feature>
<feature type="domain" description="Thioredoxin" evidence="6">
    <location>
        <begin position="19"/>
        <end position="182"/>
    </location>
</feature>
<organism evidence="7 8">
    <name type="scientific">Fodinibius roseus</name>
    <dbReference type="NCBI Taxonomy" id="1194090"/>
    <lineage>
        <taxon>Bacteria</taxon>
        <taxon>Pseudomonadati</taxon>
        <taxon>Balneolota</taxon>
        <taxon>Balneolia</taxon>
        <taxon>Balneolales</taxon>
        <taxon>Balneolaceae</taxon>
        <taxon>Fodinibius</taxon>
    </lineage>
</organism>
<evidence type="ECO:0000313" key="7">
    <source>
        <dbReference type="EMBL" id="SHF27278.1"/>
    </source>
</evidence>
<dbReference type="RefSeq" id="WP_084088121.1">
    <property type="nucleotide sequence ID" value="NZ_FQUS01000007.1"/>
</dbReference>
<dbReference type="GO" id="GO:0034599">
    <property type="term" value="P:cellular response to oxidative stress"/>
    <property type="evidence" value="ECO:0007669"/>
    <property type="project" value="TreeGrafter"/>
</dbReference>